<evidence type="ECO:0000313" key="2">
    <source>
        <dbReference type="Proteomes" id="UP001415857"/>
    </source>
</evidence>
<dbReference type="PANTHER" id="PTHR31293:SF12">
    <property type="entry name" value="RNI-LIKE SUPERFAMILY PROTEIN"/>
    <property type="match status" value="1"/>
</dbReference>
<keyword evidence="2" id="KW-1185">Reference proteome</keyword>
<dbReference type="PANTHER" id="PTHR31293">
    <property type="entry name" value="RNI-LIKE SUPERFAMILY PROTEIN"/>
    <property type="match status" value="1"/>
</dbReference>
<dbReference type="EMBL" id="JBBPBK010000006">
    <property type="protein sequence ID" value="KAK9283821.1"/>
    <property type="molecule type" value="Genomic_DNA"/>
</dbReference>
<gene>
    <name evidence="1" type="ORF">L1049_012075</name>
</gene>
<evidence type="ECO:0000313" key="1">
    <source>
        <dbReference type="EMBL" id="KAK9283821.1"/>
    </source>
</evidence>
<dbReference type="Proteomes" id="UP001415857">
    <property type="component" value="Unassembled WGS sequence"/>
</dbReference>
<sequence length="99" mass="11621">MLLARAYILSKRWRYLWTSIPNLVLEQGLPAKRRLFMNFVESVLILRDFSNVEKFSLRCDGLYDASRISAWISAAVKRKVQKVDICLDNFEEPFVLPHC</sequence>
<dbReference type="AlphaFoldDB" id="A0AAP0RSG5"/>
<name>A0AAP0RSG5_LIQFO</name>
<accession>A0AAP0RSG5</accession>
<dbReference type="InterPro" id="IPR055294">
    <property type="entry name" value="FBL60-like"/>
</dbReference>
<comment type="caution">
    <text evidence="1">The sequence shown here is derived from an EMBL/GenBank/DDBJ whole genome shotgun (WGS) entry which is preliminary data.</text>
</comment>
<protein>
    <submittedName>
        <fullName evidence="1">Uncharacterized protein</fullName>
    </submittedName>
</protein>
<reference evidence="1 2" key="1">
    <citation type="journal article" date="2024" name="Plant J.">
        <title>Genome sequences and population genomics reveal climatic adaptation and genomic divergence between two closely related sweetgum species.</title>
        <authorList>
            <person name="Xu W.Q."/>
            <person name="Ren C.Q."/>
            <person name="Zhang X.Y."/>
            <person name="Comes H.P."/>
            <person name="Liu X.H."/>
            <person name="Li Y.G."/>
            <person name="Kettle C.J."/>
            <person name="Jalonen R."/>
            <person name="Gaisberger H."/>
            <person name="Ma Y.Z."/>
            <person name="Qiu Y.X."/>
        </authorList>
    </citation>
    <scope>NUCLEOTIDE SEQUENCE [LARGE SCALE GENOMIC DNA]</scope>
    <source>
        <strain evidence="1">Hangzhou</strain>
    </source>
</reference>
<organism evidence="1 2">
    <name type="scientific">Liquidambar formosana</name>
    <name type="common">Formosan gum</name>
    <dbReference type="NCBI Taxonomy" id="63359"/>
    <lineage>
        <taxon>Eukaryota</taxon>
        <taxon>Viridiplantae</taxon>
        <taxon>Streptophyta</taxon>
        <taxon>Embryophyta</taxon>
        <taxon>Tracheophyta</taxon>
        <taxon>Spermatophyta</taxon>
        <taxon>Magnoliopsida</taxon>
        <taxon>eudicotyledons</taxon>
        <taxon>Gunneridae</taxon>
        <taxon>Pentapetalae</taxon>
        <taxon>Saxifragales</taxon>
        <taxon>Altingiaceae</taxon>
        <taxon>Liquidambar</taxon>
    </lineage>
</organism>
<proteinExistence type="predicted"/>